<dbReference type="InterPro" id="IPR009875">
    <property type="entry name" value="PilZ_domain"/>
</dbReference>
<dbReference type="SUPFAM" id="SSF141371">
    <property type="entry name" value="PilZ domain-like"/>
    <property type="match status" value="1"/>
</dbReference>
<comment type="caution">
    <text evidence="3">The sequence shown here is derived from an EMBL/GenBank/DDBJ whole genome shotgun (WGS) entry which is preliminary data.</text>
</comment>
<keyword evidence="4" id="KW-1185">Reference proteome</keyword>
<proteinExistence type="predicted"/>
<dbReference type="Pfam" id="PF07238">
    <property type="entry name" value="PilZ"/>
    <property type="match status" value="1"/>
</dbReference>
<organism evidence="3 4">
    <name type="scientific">Kordiimonas lipolytica</name>
    <dbReference type="NCBI Taxonomy" id="1662421"/>
    <lineage>
        <taxon>Bacteria</taxon>
        <taxon>Pseudomonadati</taxon>
        <taxon>Pseudomonadota</taxon>
        <taxon>Alphaproteobacteria</taxon>
        <taxon>Kordiimonadales</taxon>
        <taxon>Kordiimonadaceae</taxon>
        <taxon>Kordiimonas</taxon>
    </lineage>
</organism>
<protein>
    <submittedName>
        <fullName evidence="3">PilZ domain-containing protein</fullName>
    </submittedName>
</protein>
<feature type="region of interest" description="Disordered" evidence="1">
    <location>
        <begin position="1"/>
        <end position="21"/>
    </location>
</feature>
<accession>A0ABV8U5X6</accession>
<evidence type="ECO:0000313" key="3">
    <source>
        <dbReference type="EMBL" id="MFC4346596.1"/>
    </source>
</evidence>
<dbReference type="RefSeq" id="WP_068148030.1">
    <property type="nucleotide sequence ID" value="NZ_JBHSCR010000001.1"/>
</dbReference>
<evidence type="ECO:0000256" key="1">
    <source>
        <dbReference type="SAM" id="MobiDB-lite"/>
    </source>
</evidence>
<gene>
    <name evidence="3" type="ORF">ACFO5Q_01890</name>
</gene>
<evidence type="ECO:0000259" key="2">
    <source>
        <dbReference type="Pfam" id="PF07238"/>
    </source>
</evidence>
<feature type="domain" description="PilZ" evidence="2">
    <location>
        <begin position="22"/>
        <end position="100"/>
    </location>
</feature>
<dbReference type="Gene3D" id="2.40.10.220">
    <property type="entry name" value="predicted glycosyltransferase like domains"/>
    <property type="match status" value="1"/>
</dbReference>
<name>A0ABV8U5X6_9PROT</name>
<dbReference type="EMBL" id="JBHSCR010000001">
    <property type="protein sequence ID" value="MFC4346596.1"/>
    <property type="molecule type" value="Genomic_DNA"/>
</dbReference>
<dbReference type="Proteomes" id="UP001595776">
    <property type="component" value="Unassembled WGS sequence"/>
</dbReference>
<reference evidence="4" key="1">
    <citation type="journal article" date="2019" name="Int. J. Syst. Evol. Microbiol.">
        <title>The Global Catalogue of Microorganisms (GCM) 10K type strain sequencing project: providing services to taxonomists for standard genome sequencing and annotation.</title>
        <authorList>
            <consortium name="The Broad Institute Genomics Platform"/>
            <consortium name="The Broad Institute Genome Sequencing Center for Infectious Disease"/>
            <person name="Wu L."/>
            <person name="Ma J."/>
        </authorList>
    </citation>
    <scope>NUCLEOTIDE SEQUENCE [LARGE SCALE GENOMIC DNA]</scope>
    <source>
        <strain evidence="4">CGMCC 1.15304</strain>
    </source>
</reference>
<sequence length="119" mass="13194">MAKDTLNKTAEAEEAQAEGLDSRRFKRRSVLWPAKIRVGKHELSCQIWNLSLGGARVRVDLPLQDGVEIELVMTGRGEIPATVAWAKGELLGVAFNVGPDVIKRMFEDRLHVLGLSEDD</sequence>
<evidence type="ECO:0000313" key="4">
    <source>
        <dbReference type="Proteomes" id="UP001595776"/>
    </source>
</evidence>